<evidence type="ECO:0000256" key="6">
    <source>
        <dbReference type="SAM" id="Phobius"/>
    </source>
</evidence>
<protein>
    <recommendedName>
        <fullName evidence="7">Major facilitator superfamily (MFS) profile domain-containing protein</fullName>
    </recommendedName>
</protein>
<reference evidence="8 9" key="1">
    <citation type="submission" date="2016-07" db="EMBL/GenBank/DDBJ databases">
        <title>Pervasive Adenine N6-methylation of Active Genes in Fungi.</title>
        <authorList>
            <consortium name="DOE Joint Genome Institute"/>
            <person name="Mondo S.J."/>
            <person name="Dannebaum R.O."/>
            <person name="Kuo R.C."/>
            <person name="Labutti K."/>
            <person name="Haridas S."/>
            <person name="Kuo A."/>
            <person name="Salamov A."/>
            <person name="Ahrendt S.R."/>
            <person name="Lipzen A."/>
            <person name="Sullivan W."/>
            <person name="Andreopoulos W.B."/>
            <person name="Clum A."/>
            <person name="Lindquist E."/>
            <person name="Daum C."/>
            <person name="Ramamoorthy G.K."/>
            <person name="Gryganskyi A."/>
            <person name="Culley D."/>
            <person name="Magnuson J.K."/>
            <person name="James T.Y."/>
            <person name="O'Malley M.A."/>
            <person name="Stajich J.E."/>
            <person name="Spatafora J.W."/>
            <person name="Visel A."/>
            <person name="Grigoriev I.V."/>
        </authorList>
    </citation>
    <scope>NUCLEOTIDE SEQUENCE [LARGE SCALE GENOMIC DNA]</scope>
    <source>
        <strain evidence="8 9">62-1032</strain>
    </source>
</reference>
<evidence type="ECO:0000256" key="3">
    <source>
        <dbReference type="ARBA" id="ARBA00022692"/>
    </source>
</evidence>
<feature type="transmembrane region" description="Helical" evidence="6">
    <location>
        <begin position="73"/>
        <end position="92"/>
    </location>
</feature>
<comment type="caution">
    <text evidence="8">The sequence shown here is derived from an EMBL/GenBank/DDBJ whole genome shotgun (WGS) entry which is preliminary data.</text>
</comment>
<dbReference type="EMBL" id="MCGR01000013">
    <property type="protein sequence ID" value="ORY87388.1"/>
    <property type="molecule type" value="Genomic_DNA"/>
</dbReference>
<feature type="domain" description="Major facilitator superfamily (MFS) profile" evidence="7">
    <location>
        <begin position="1"/>
        <end position="186"/>
    </location>
</feature>
<feature type="transmembrane region" description="Helical" evidence="6">
    <location>
        <begin position="33"/>
        <end position="53"/>
    </location>
</feature>
<dbReference type="GO" id="GO:0016020">
    <property type="term" value="C:membrane"/>
    <property type="evidence" value="ECO:0007669"/>
    <property type="project" value="UniProtKB-SubCell"/>
</dbReference>
<keyword evidence="4 6" id="KW-1133">Transmembrane helix</keyword>
<dbReference type="PANTHER" id="PTHR23506">
    <property type="entry name" value="GH10249P"/>
    <property type="match status" value="1"/>
</dbReference>
<dbReference type="InterPro" id="IPR050930">
    <property type="entry name" value="MFS_Vesicular_Transporter"/>
</dbReference>
<dbReference type="GO" id="GO:0022857">
    <property type="term" value="F:transmembrane transporter activity"/>
    <property type="evidence" value="ECO:0007669"/>
    <property type="project" value="InterPro"/>
</dbReference>
<keyword evidence="9" id="KW-1185">Reference proteome</keyword>
<dbReference type="InParanoid" id="A0A1Y2FTS5"/>
<dbReference type="PANTHER" id="PTHR23506:SF23">
    <property type="entry name" value="GH10249P"/>
    <property type="match status" value="1"/>
</dbReference>
<evidence type="ECO:0000313" key="9">
    <source>
        <dbReference type="Proteomes" id="UP000193467"/>
    </source>
</evidence>
<evidence type="ECO:0000313" key="8">
    <source>
        <dbReference type="EMBL" id="ORY87388.1"/>
    </source>
</evidence>
<dbReference type="Pfam" id="PF07690">
    <property type="entry name" value="MFS_1"/>
    <property type="match status" value="1"/>
</dbReference>
<keyword evidence="3 6" id="KW-0812">Transmembrane</keyword>
<dbReference type="SUPFAM" id="SSF103473">
    <property type="entry name" value="MFS general substrate transporter"/>
    <property type="match status" value="1"/>
</dbReference>
<name>A0A1Y2FTS5_9BASI</name>
<dbReference type="PROSITE" id="PS50850">
    <property type="entry name" value="MFS"/>
    <property type="match status" value="1"/>
</dbReference>
<dbReference type="Proteomes" id="UP000193467">
    <property type="component" value="Unassembled WGS sequence"/>
</dbReference>
<comment type="subcellular location">
    <subcellularLocation>
        <location evidence="1">Membrane</location>
        <topology evidence="1">Multi-pass membrane protein</topology>
    </subcellularLocation>
</comment>
<dbReference type="STRING" id="106004.A0A1Y2FTS5"/>
<dbReference type="Gene3D" id="1.20.1250.20">
    <property type="entry name" value="MFS general substrate transporter like domains"/>
    <property type="match status" value="1"/>
</dbReference>
<keyword evidence="2" id="KW-0813">Transport</keyword>
<evidence type="ECO:0000256" key="5">
    <source>
        <dbReference type="ARBA" id="ARBA00023136"/>
    </source>
</evidence>
<dbReference type="InterPro" id="IPR011701">
    <property type="entry name" value="MFS"/>
</dbReference>
<proteinExistence type="predicted"/>
<dbReference type="InterPro" id="IPR036259">
    <property type="entry name" value="MFS_trans_sf"/>
</dbReference>
<evidence type="ECO:0000259" key="7">
    <source>
        <dbReference type="PROSITE" id="PS50850"/>
    </source>
</evidence>
<gene>
    <name evidence="8" type="ORF">BCR35DRAFT_302124</name>
</gene>
<evidence type="ECO:0000256" key="1">
    <source>
        <dbReference type="ARBA" id="ARBA00004141"/>
    </source>
</evidence>
<organism evidence="8 9">
    <name type="scientific">Leucosporidium creatinivorum</name>
    <dbReference type="NCBI Taxonomy" id="106004"/>
    <lineage>
        <taxon>Eukaryota</taxon>
        <taxon>Fungi</taxon>
        <taxon>Dikarya</taxon>
        <taxon>Basidiomycota</taxon>
        <taxon>Pucciniomycotina</taxon>
        <taxon>Microbotryomycetes</taxon>
        <taxon>Leucosporidiales</taxon>
        <taxon>Leucosporidium</taxon>
    </lineage>
</organism>
<dbReference type="InterPro" id="IPR020846">
    <property type="entry name" value="MFS_dom"/>
</dbReference>
<keyword evidence="5 6" id="KW-0472">Membrane</keyword>
<dbReference type="OrthoDB" id="440553at2759"/>
<dbReference type="AlphaFoldDB" id="A0A1Y2FTS5"/>
<evidence type="ECO:0000256" key="4">
    <source>
        <dbReference type="ARBA" id="ARBA00022989"/>
    </source>
</evidence>
<sequence length="186" mass="19857">MFNLLKRTPAASVKQEEKLGRPPFFLRYRASTAFITLTVGLGILVDLAGYSLVVPVIPFRLEELGYTGVASKSGWLIAFALLFMMGAIILVMETASFTAMVISRVLQGVSGTAVWTLGLSLITRVPEHRVGSVMGFAMIGFSVGELIGPPVEVYSTIGWDTALPSSLLCVSSSPTCSSASWSSRST</sequence>
<accession>A0A1Y2FTS5</accession>
<evidence type="ECO:0000256" key="2">
    <source>
        <dbReference type="ARBA" id="ARBA00022448"/>
    </source>
</evidence>